<gene>
    <name evidence="1" type="ORF">S01H1_12676</name>
</gene>
<feature type="non-terminal residue" evidence="1">
    <location>
        <position position="1"/>
    </location>
</feature>
<dbReference type="PANTHER" id="PTHR36932">
    <property type="entry name" value="CAPSULAR POLYSACCHARIDE BIOSYNTHESIS PROTEIN"/>
    <property type="match status" value="1"/>
</dbReference>
<dbReference type="SUPFAM" id="SSF56801">
    <property type="entry name" value="Acetyl-CoA synthetase-like"/>
    <property type="match status" value="1"/>
</dbReference>
<comment type="caution">
    <text evidence="1">The sequence shown here is derived from an EMBL/GenBank/DDBJ whole genome shotgun (WGS) entry which is preliminary data.</text>
</comment>
<name>X0S387_9ZZZZ</name>
<reference evidence="1" key="1">
    <citation type="journal article" date="2014" name="Front. Microbiol.">
        <title>High frequency of phylogenetically diverse reductive dehalogenase-homologous genes in deep subseafloor sedimentary metagenomes.</title>
        <authorList>
            <person name="Kawai M."/>
            <person name="Futagami T."/>
            <person name="Toyoda A."/>
            <person name="Takaki Y."/>
            <person name="Nishi S."/>
            <person name="Hori S."/>
            <person name="Arai W."/>
            <person name="Tsubouchi T."/>
            <person name="Morono Y."/>
            <person name="Uchiyama I."/>
            <person name="Ito T."/>
            <person name="Fujiyama A."/>
            <person name="Inagaki F."/>
            <person name="Takami H."/>
        </authorList>
    </citation>
    <scope>NUCLEOTIDE SEQUENCE</scope>
    <source>
        <strain evidence="1">Expedition CK06-06</strain>
    </source>
</reference>
<protein>
    <recommendedName>
        <fullName evidence="2">AMP-dependent ligase C-terminal domain-containing protein</fullName>
    </recommendedName>
</protein>
<evidence type="ECO:0008006" key="2">
    <source>
        <dbReference type="Google" id="ProtNLM"/>
    </source>
</evidence>
<dbReference type="EMBL" id="BARS01006519">
    <property type="protein sequence ID" value="GAF69706.1"/>
    <property type="molecule type" value="Genomic_DNA"/>
</dbReference>
<sequence>KPEDIRTWDDFHQIPILTVEQYREKTQEFISSEPRTPIYPVRTSGSSGSPTKFHLSQAAAASANISRIRAQLSWGIELGDREIRVWPIATGLDPGIWIPMKRLGIRFVRDTLMNRRTISAIKISPEDMQRLWRFTKSYCPKYLFGYSSVLYSFAAYLKERDFDGRCLNLIAVVASAEMLYDPQIRVIEEVFGCPVVNEYGSTEVGVIAYSFPCGELHTMDDFIIVEIIKSDPQNEFGEVVITQLENWGSPLIRYNLQDLAVPAGDTETCPAGLGFGKIKRVMGRRHDLIRLSSGRIVHGQFFSNLMAFMPSVRQFQVVQKEYDLFEITVESYSGKIPNDEVPNDEERYLRTRIRQYLGPVEIKLRTVPNISMESSGKFRSVRSEVKQ</sequence>
<dbReference type="Gene3D" id="3.40.50.12780">
    <property type="entry name" value="N-terminal domain of ligase-like"/>
    <property type="match status" value="1"/>
</dbReference>
<organism evidence="1">
    <name type="scientific">marine sediment metagenome</name>
    <dbReference type="NCBI Taxonomy" id="412755"/>
    <lineage>
        <taxon>unclassified sequences</taxon>
        <taxon>metagenomes</taxon>
        <taxon>ecological metagenomes</taxon>
    </lineage>
</organism>
<dbReference type="PANTHER" id="PTHR36932:SF1">
    <property type="entry name" value="CAPSULAR POLYSACCHARIDE BIOSYNTHESIS PROTEIN"/>
    <property type="match status" value="1"/>
</dbReference>
<dbReference type="InterPro" id="IPR053158">
    <property type="entry name" value="CapK_Type1_Caps_Biosynth"/>
</dbReference>
<dbReference type="InterPro" id="IPR042099">
    <property type="entry name" value="ANL_N_sf"/>
</dbReference>
<proteinExistence type="predicted"/>
<accession>X0S387</accession>
<evidence type="ECO:0000313" key="1">
    <source>
        <dbReference type="EMBL" id="GAF69706.1"/>
    </source>
</evidence>
<dbReference type="AlphaFoldDB" id="X0S387"/>